<dbReference type="VEuPathDB" id="VectorBase:PPAPM1_007757"/>
<proteinExistence type="inferred from homology"/>
<dbReference type="PANTHER" id="PTHR43142:SF1">
    <property type="entry name" value="CARBOXYLIC ESTER HYDROLASE"/>
    <property type="match status" value="1"/>
</dbReference>
<evidence type="ECO:0000256" key="4">
    <source>
        <dbReference type="ARBA" id="ARBA00023157"/>
    </source>
</evidence>
<reference evidence="8" key="1">
    <citation type="submission" date="2022-08" db="UniProtKB">
        <authorList>
            <consortium name="EnsemblMetazoa"/>
        </authorList>
    </citation>
    <scope>IDENTIFICATION</scope>
    <source>
        <strain evidence="8">Israel</strain>
    </source>
</reference>
<dbReference type="AlphaFoldDB" id="A0A1B0GPC6"/>
<dbReference type="InterPro" id="IPR019826">
    <property type="entry name" value="Carboxylesterase_B_AS"/>
</dbReference>
<protein>
    <recommendedName>
        <fullName evidence="6">Carboxylic ester hydrolase</fullName>
        <ecNumber evidence="6">3.1.1.-</ecNumber>
    </recommendedName>
</protein>
<feature type="domain" description="Carboxylesterase type B" evidence="7">
    <location>
        <begin position="21"/>
        <end position="418"/>
    </location>
</feature>
<evidence type="ECO:0000313" key="9">
    <source>
        <dbReference type="Proteomes" id="UP000092462"/>
    </source>
</evidence>
<keyword evidence="5" id="KW-0325">Glycoprotein</keyword>
<evidence type="ECO:0000256" key="1">
    <source>
        <dbReference type="ARBA" id="ARBA00005964"/>
    </source>
</evidence>
<keyword evidence="9" id="KW-1185">Reference proteome</keyword>
<dbReference type="EMBL" id="AJVK01033356">
    <property type="status" value="NOT_ANNOTATED_CDS"/>
    <property type="molecule type" value="Genomic_DNA"/>
</dbReference>
<evidence type="ECO:0000256" key="3">
    <source>
        <dbReference type="ARBA" id="ARBA00022801"/>
    </source>
</evidence>
<dbReference type="PANTHER" id="PTHR43142">
    <property type="entry name" value="CARBOXYLIC ESTER HYDROLASE"/>
    <property type="match status" value="1"/>
</dbReference>
<keyword evidence="2" id="KW-0719">Serine esterase</keyword>
<dbReference type="InterPro" id="IPR002018">
    <property type="entry name" value="CarbesteraseB"/>
</dbReference>
<dbReference type="PROSITE" id="PS00122">
    <property type="entry name" value="CARBOXYLESTERASE_B_1"/>
    <property type="match status" value="1"/>
</dbReference>
<dbReference type="InterPro" id="IPR029058">
    <property type="entry name" value="AB_hydrolase_fold"/>
</dbReference>
<accession>A0A1B0GPC6</accession>
<dbReference type="VEuPathDB" id="VectorBase:PPAI006581"/>
<organism evidence="8 9">
    <name type="scientific">Phlebotomus papatasi</name>
    <name type="common">Sandfly</name>
    <dbReference type="NCBI Taxonomy" id="29031"/>
    <lineage>
        <taxon>Eukaryota</taxon>
        <taxon>Metazoa</taxon>
        <taxon>Ecdysozoa</taxon>
        <taxon>Arthropoda</taxon>
        <taxon>Hexapoda</taxon>
        <taxon>Insecta</taxon>
        <taxon>Pterygota</taxon>
        <taxon>Neoptera</taxon>
        <taxon>Endopterygota</taxon>
        <taxon>Diptera</taxon>
        <taxon>Nematocera</taxon>
        <taxon>Psychodoidea</taxon>
        <taxon>Psychodidae</taxon>
        <taxon>Phlebotomus</taxon>
        <taxon>Phlebotomus</taxon>
    </lineage>
</organism>
<evidence type="ECO:0000256" key="6">
    <source>
        <dbReference type="RuleBase" id="RU361235"/>
    </source>
</evidence>
<name>A0A1B0GPC6_PHLPP</name>
<dbReference type="Proteomes" id="UP000092462">
    <property type="component" value="Unassembled WGS sequence"/>
</dbReference>
<evidence type="ECO:0000313" key="8">
    <source>
        <dbReference type="EnsemblMetazoa" id="PPAI006581-PA"/>
    </source>
</evidence>
<dbReference type="EC" id="3.1.1.-" evidence="6"/>
<dbReference type="EnsemblMetazoa" id="PPAI006581-RA">
    <property type="protein sequence ID" value="PPAI006581-PA"/>
    <property type="gene ID" value="PPAI006581"/>
</dbReference>
<comment type="similarity">
    <text evidence="1 6">Belongs to the type-B carboxylesterase/lipase family.</text>
</comment>
<dbReference type="GO" id="GO:0052689">
    <property type="term" value="F:carboxylic ester hydrolase activity"/>
    <property type="evidence" value="ECO:0007669"/>
    <property type="project" value="UniProtKB-KW"/>
</dbReference>
<dbReference type="SUPFAM" id="SSF53474">
    <property type="entry name" value="alpha/beta-Hydrolases"/>
    <property type="match status" value="1"/>
</dbReference>
<dbReference type="Gene3D" id="3.40.50.1820">
    <property type="entry name" value="alpha/beta hydrolase"/>
    <property type="match status" value="1"/>
</dbReference>
<dbReference type="Pfam" id="PF00135">
    <property type="entry name" value="COesterase"/>
    <property type="match status" value="1"/>
</dbReference>
<sequence>MPGTFECEIEQEFVVQALEDEAIVNLPNGPIRGEKFPKFFAFKGIQYAESPVGEKRFEPVGLFREKWTEVKNATEFGVACIQLTHCGYPEEMVLRGEEDCLFLNVYTSSLDIEKNLPVFIYIHGGAFMFGGTYFTPDPFLEYQEAVFVFLQYRLGPMGFLSTEDEVVPGNMGLKDQVVALKWVKENIRLFGGNPDSVTITGMSAGGASTHLHYFSPLSNGLFHRGVSHSGCALNPWVMVENAKKKAMVVANSLECPTKSMKEMIECLKSKPAEEVVKSATLFLPWLYNPFSPFGVVVEKKGSNPFLSGHPEDLLKSGKVSKLPWIVSLTDSEGLYPVADLANPPSRLDELNERWNDLAAAVLDFSGTVSAKDQQSIAKFVRNFYFGEEAISEKTLDKLVDMVSDRLFDAGISLAARLQLKSPERDSARFRV</sequence>
<keyword evidence="4" id="KW-1015">Disulfide bond</keyword>
<evidence type="ECO:0000256" key="5">
    <source>
        <dbReference type="ARBA" id="ARBA00023180"/>
    </source>
</evidence>
<keyword evidence="3 6" id="KW-0378">Hydrolase</keyword>
<evidence type="ECO:0000256" key="2">
    <source>
        <dbReference type="ARBA" id="ARBA00022487"/>
    </source>
</evidence>
<evidence type="ECO:0000259" key="7">
    <source>
        <dbReference type="Pfam" id="PF00135"/>
    </source>
</evidence>